<evidence type="ECO:0000313" key="11">
    <source>
        <dbReference type="Proteomes" id="UP000652567"/>
    </source>
</evidence>
<evidence type="ECO:0000259" key="8">
    <source>
        <dbReference type="PROSITE" id="PS50110"/>
    </source>
</evidence>
<keyword evidence="4 7" id="KW-0238">DNA-binding</keyword>
<dbReference type="InterPro" id="IPR011006">
    <property type="entry name" value="CheY-like_superfamily"/>
</dbReference>
<dbReference type="GO" id="GO:0005829">
    <property type="term" value="C:cytosol"/>
    <property type="evidence" value="ECO:0007669"/>
    <property type="project" value="TreeGrafter"/>
</dbReference>
<evidence type="ECO:0000256" key="6">
    <source>
        <dbReference type="PROSITE-ProRule" id="PRU00169"/>
    </source>
</evidence>
<dbReference type="GO" id="GO:0000156">
    <property type="term" value="F:phosphorelay response regulator activity"/>
    <property type="evidence" value="ECO:0007669"/>
    <property type="project" value="TreeGrafter"/>
</dbReference>
<dbReference type="PANTHER" id="PTHR48111">
    <property type="entry name" value="REGULATOR OF RPOS"/>
    <property type="match status" value="1"/>
</dbReference>
<evidence type="ECO:0000259" key="9">
    <source>
        <dbReference type="PROSITE" id="PS51755"/>
    </source>
</evidence>
<gene>
    <name evidence="10" type="ORF">C4F51_11710</name>
</gene>
<dbReference type="SMART" id="SM00448">
    <property type="entry name" value="REC"/>
    <property type="match status" value="1"/>
</dbReference>
<evidence type="ECO:0000256" key="2">
    <source>
        <dbReference type="ARBA" id="ARBA00023012"/>
    </source>
</evidence>
<organism evidence="10 11">
    <name type="scientific">Cellvibrio polysaccharolyticus</name>
    <dbReference type="NCBI Taxonomy" id="2082724"/>
    <lineage>
        <taxon>Bacteria</taxon>
        <taxon>Pseudomonadati</taxon>
        <taxon>Pseudomonadota</taxon>
        <taxon>Gammaproteobacteria</taxon>
        <taxon>Cellvibrionales</taxon>
        <taxon>Cellvibrionaceae</taxon>
        <taxon>Cellvibrio</taxon>
    </lineage>
</organism>
<feature type="DNA-binding region" description="OmpR/PhoB-type" evidence="7">
    <location>
        <begin position="122"/>
        <end position="220"/>
    </location>
</feature>
<dbReference type="InterPro" id="IPR036388">
    <property type="entry name" value="WH-like_DNA-bd_sf"/>
</dbReference>
<keyword evidence="5" id="KW-0804">Transcription</keyword>
<dbReference type="PROSITE" id="PS51755">
    <property type="entry name" value="OMPR_PHOB"/>
    <property type="match status" value="1"/>
</dbReference>
<dbReference type="InterPro" id="IPR001867">
    <property type="entry name" value="OmpR/PhoB-type_DNA-bd"/>
</dbReference>
<dbReference type="RefSeq" id="WP_193909960.1">
    <property type="nucleotide sequence ID" value="NZ_PRDL01000001.1"/>
</dbReference>
<feature type="modified residue" description="4-aspartylphosphate" evidence="6">
    <location>
        <position position="51"/>
    </location>
</feature>
<dbReference type="InterPro" id="IPR016032">
    <property type="entry name" value="Sig_transdc_resp-reg_C-effctor"/>
</dbReference>
<evidence type="ECO:0000256" key="1">
    <source>
        <dbReference type="ARBA" id="ARBA00022553"/>
    </source>
</evidence>
<feature type="domain" description="OmpR/PhoB-type" evidence="9">
    <location>
        <begin position="122"/>
        <end position="220"/>
    </location>
</feature>
<dbReference type="Gene3D" id="6.10.250.690">
    <property type="match status" value="1"/>
</dbReference>
<evidence type="ECO:0000313" key="10">
    <source>
        <dbReference type="EMBL" id="MBE8717851.1"/>
    </source>
</evidence>
<evidence type="ECO:0000256" key="3">
    <source>
        <dbReference type="ARBA" id="ARBA00023015"/>
    </source>
</evidence>
<proteinExistence type="predicted"/>
<dbReference type="FunFam" id="3.40.50.2300:FF:000002">
    <property type="entry name" value="DNA-binding response regulator PhoP"/>
    <property type="match status" value="1"/>
</dbReference>
<evidence type="ECO:0000256" key="7">
    <source>
        <dbReference type="PROSITE-ProRule" id="PRU01091"/>
    </source>
</evidence>
<dbReference type="Proteomes" id="UP000652567">
    <property type="component" value="Unassembled WGS sequence"/>
</dbReference>
<dbReference type="GO" id="GO:0032993">
    <property type="term" value="C:protein-DNA complex"/>
    <property type="evidence" value="ECO:0007669"/>
    <property type="project" value="TreeGrafter"/>
</dbReference>
<keyword evidence="11" id="KW-1185">Reference proteome</keyword>
<dbReference type="SMART" id="SM00862">
    <property type="entry name" value="Trans_reg_C"/>
    <property type="match status" value="1"/>
</dbReference>
<reference evidence="10" key="1">
    <citation type="submission" date="2018-07" db="EMBL/GenBank/DDBJ databases">
        <title>Genome assembly of strain Ka43.</title>
        <authorList>
            <person name="Kukolya J."/>
            <person name="Nagy I."/>
            <person name="Horvath B."/>
            <person name="Toth A."/>
        </authorList>
    </citation>
    <scope>NUCLEOTIDE SEQUENCE</scope>
    <source>
        <strain evidence="10">KB43</strain>
    </source>
</reference>
<feature type="domain" description="Response regulatory" evidence="8">
    <location>
        <begin position="2"/>
        <end position="115"/>
    </location>
</feature>
<keyword evidence="2" id="KW-0902">Two-component regulatory system</keyword>
<dbReference type="PROSITE" id="PS50110">
    <property type="entry name" value="RESPONSE_REGULATORY"/>
    <property type="match status" value="1"/>
</dbReference>
<dbReference type="Pfam" id="PF00072">
    <property type="entry name" value="Response_reg"/>
    <property type="match status" value="1"/>
</dbReference>
<dbReference type="Gene3D" id="1.10.10.10">
    <property type="entry name" value="Winged helix-like DNA-binding domain superfamily/Winged helix DNA-binding domain"/>
    <property type="match status" value="1"/>
</dbReference>
<dbReference type="CDD" id="cd17574">
    <property type="entry name" value="REC_OmpR"/>
    <property type="match status" value="1"/>
</dbReference>
<dbReference type="AlphaFoldDB" id="A0A928YTS0"/>
<dbReference type="SUPFAM" id="SSF52172">
    <property type="entry name" value="CheY-like"/>
    <property type="match status" value="1"/>
</dbReference>
<evidence type="ECO:0000256" key="4">
    <source>
        <dbReference type="ARBA" id="ARBA00023125"/>
    </source>
</evidence>
<dbReference type="Pfam" id="PF00486">
    <property type="entry name" value="Trans_reg_C"/>
    <property type="match status" value="1"/>
</dbReference>
<dbReference type="CDD" id="cd00383">
    <property type="entry name" value="trans_reg_C"/>
    <property type="match status" value="1"/>
</dbReference>
<keyword evidence="1 6" id="KW-0597">Phosphoprotein</keyword>
<dbReference type="SUPFAM" id="SSF46894">
    <property type="entry name" value="C-terminal effector domain of the bipartite response regulators"/>
    <property type="match status" value="1"/>
</dbReference>
<keyword evidence="3" id="KW-0805">Transcription regulation</keyword>
<protein>
    <submittedName>
        <fullName evidence="10">DNA-binding response regulator</fullName>
    </submittedName>
</protein>
<dbReference type="InterPro" id="IPR001789">
    <property type="entry name" value="Sig_transdc_resp-reg_receiver"/>
</dbReference>
<dbReference type="PANTHER" id="PTHR48111:SF36">
    <property type="entry name" value="TRANSCRIPTIONAL REGULATORY PROTEIN CUTR"/>
    <property type="match status" value="1"/>
</dbReference>
<comment type="caution">
    <text evidence="10">The sequence shown here is derived from an EMBL/GenBank/DDBJ whole genome shotgun (WGS) entry which is preliminary data.</text>
</comment>
<dbReference type="EMBL" id="PRDL01000001">
    <property type="protein sequence ID" value="MBE8717851.1"/>
    <property type="molecule type" value="Genomic_DNA"/>
</dbReference>
<dbReference type="GO" id="GO:0000976">
    <property type="term" value="F:transcription cis-regulatory region binding"/>
    <property type="evidence" value="ECO:0007669"/>
    <property type="project" value="TreeGrafter"/>
</dbReference>
<evidence type="ECO:0000256" key="5">
    <source>
        <dbReference type="ARBA" id="ARBA00023163"/>
    </source>
</evidence>
<dbReference type="InterPro" id="IPR039420">
    <property type="entry name" value="WalR-like"/>
</dbReference>
<dbReference type="Gene3D" id="3.40.50.2300">
    <property type="match status" value="1"/>
</dbReference>
<name>A0A928YTS0_9GAMM</name>
<dbReference type="GO" id="GO:0006355">
    <property type="term" value="P:regulation of DNA-templated transcription"/>
    <property type="evidence" value="ECO:0007669"/>
    <property type="project" value="InterPro"/>
</dbReference>
<sequence length="225" mass="25118">MRLLIVEDDRDLAKGLANSLTPSGFTTEVVHTGHNAIAQCQQQQWDAIILDLGLPDLDGLSVLRKIRRYSSTPVLILTARCEVNDRVDGLDAGGDDYLAKPFALRELEARLRALLRRANPQDSEVRFGDIRFDTTSRETRIGNKDPGLTARELATLELLLQRPGRVVSKSRFIDALYDASEDVNPSMIEVHISRLRKKLGDAGSSVIVRALRGLGYRLEYPDTHE</sequence>
<accession>A0A928YTS0</accession>